<evidence type="ECO:0000256" key="1">
    <source>
        <dbReference type="SAM" id="MobiDB-lite"/>
    </source>
</evidence>
<feature type="region of interest" description="Disordered" evidence="1">
    <location>
        <begin position="1"/>
        <end position="114"/>
    </location>
</feature>
<accession>A0A017SL84</accession>
<protein>
    <submittedName>
        <fullName evidence="2">Uncharacterized protein</fullName>
    </submittedName>
</protein>
<feature type="compositionally biased region" description="Basic and acidic residues" evidence="1">
    <location>
        <begin position="52"/>
        <end position="64"/>
    </location>
</feature>
<proteinExistence type="predicted"/>
<evidence type="ECO:0000313" key="2">
    <source>
        <dbReference type="EMBL" id="EYE97702.1"/>
    </source>
</evidence>
<organism evidence="2 3">
    <name type="scientific">Aspergillus ruber (strain CBS 135680)</name>
    <dbReference type="NCBI Taxonomy" id="1388766"/>
    <lineage>
        <taxon>Eukaryota</taxon>
        <taxon>Fungi</taxon>
        <taxon>Dikarya</taxon>
        <taxon>Ascomycota</taxon>
        <taxon>Pezizomycotina</taxon>
        <taxon>Eurotiomycetes</taxon>
        <taxon>Eurotiomycetidae</taxon>
        <taxon>Eurotiales</taxon>
        <taxon>Aspergillaceae</taxon>
        <taxon>Aspergillus</taxon>
        <taxon>Aspergillus subgen. Aspergillus</taxon>
    </lineage>
</organism>
<dbReference type="HOGENOM" id="CLU_135725_0_0_1"/>
<sequence>MPNPQLLDIEPGGENTQYESTHTFVEPPEKQTGQLGAGEEHTKSQMKTTFRSGEHKDEDLKMARQLETGEPGGGLRGETDKDLKPENQAQEGNDRVAAKTRNQQRYGPGSGVGA</sequence>
<dbReference type="Proteomes" id="UP000019804">
    <property type="component" value="Unassembled WGS sequence"/>
</dbReference>
<dbReference type="OrthoDB" id="5386823at2759"/>
<gene>
    <name evidence="2" type="ORF">EURHEDRAFT_303238</name>
</gene>
<evidence type="ECO:0000313" key="3">
    <source>
        <dbReference type="Proteomes" id="UP000019804"/>
    </source>
</evidence>
<feature type="compositionally biased region" description="Polar residues" evidence="1">
    <location>
        <begin position="14"/>
        <end position="23"/>
    </location>
</feature>
<dbReference type="EMBL" id="KK088415">
    <property type="protein sequence ID" value="EYE97702.1"/>
    <property type="molecule type" value="Genomic_DNA"/>
</dbReference>
<dbReference type="RefSeq" id="XP_040641390.1">
    <property type="nucleotide sequence ID" value="XM_040778277.1"/>
</dbReference>
<keyword evidence="3" id="KW-1185">Reference proteome</keyword>
<name>A0A017SL84_ASPRC</name>
<reference evidence="3" key="1">
    <citation type="journal article" date="2014" name="Nat. Commun.">
        <title>Genomic adaptations of the halophilic Dead Sea filamentous fungus Eurotium rubrum.</title>
        <authorList>
            <person name="Kis-Papo T."/>
            <person name="Weig A.R."/>
            <person name="Riley R."/>
            <person name="Persoh D."/>
            <person name="Salamov A."/>
            <person name="Sun H."/>
            <person name="Lipzen A."/>
            <person name="Wasser S.P."/>
            <person name="Rambold G."/>
            <person name="Grigoriev I.V."/>
            <person name="Nevo E."/>
        </authorList>
    </citation>
    <scope>NUCLEOTIDE SEQUENCE [LARGE SCALE GENOMIC DNA]</scope>
    <source>
        <strain evidence="3">CBS 135680</strain>
    </source>
</reference>
<dbReference type="GeneID" id="63693401"/>
<dbReference type="AlphaFoldDB" id="A0A017SL84"/>